<feature type="compositionally biased region" description="Low complexity" evidence="1">
    <location>
        <begin position="40"/>
        <end position="50"/>
    </location>
</feature>
<gene>
    <name evidence="3" type="ORF">M752DRAFT_75234</name>
</gene>
<dbReference type="Proteomes" id="UP000254937">
    <property type="component" value="Unassembled WGS sequence"/>
</dbReference>
<reference evidence="3 4" key="1">
    <citation type="submission" date="2018-07" db="EMBL/GenBank/DDBJ databases">
        <title>Section-level genome sequencing of Aspergillus section Nigri to investigate inter- and intra-species variation.</title>
        <authorList>
            <consortium name="DOE Joint Genome Institute"/>
            <person name="Vesth T.C."/>
            <person name="Nybo J.L."/>
            <person name="Theobald S."/>
            <person name="Frisvad J.C."/>
            <person name="Larsen T.O."/>
            <person name="Nielsen K.F."/>
            <person name="Hoof J.B."/>
            <person name="Brandl J."/>
            <person name="Salamov A."/>
            <person name="Riley R."/>
            <person name="Gladden J.M."/>
            <person name="Phatale P."/>
            <person name="Nielsen M.T."/>
            <person name="Lyhne E.K."/>
            <person name="Kogle M.E."/>
            <person name="Strasser K."/>
            <person name="McDonnell E."/>
            <person name="Barry K."/>
            <person name="Clum A."/>
            <person name="Chen C."/>
            <person name="Nolan M."/>
            <person name="Sandor L."/>
            <person name="Kuo A."/>
            <person name="Lipzen A."/>
            <person name="Hainaut M."/>
            <person name="Drula E."/>
            <person name="Tsang A."/>
            <person name="Magnuson J.K."/>
            <person name="Henrissat B."/>
            <person name="Wiebenga A."/>
            <person name="Simmons B.A."/>
            <person name="Makela M.R."/>
            <person name="De vries R.P."/>
            <person name="Grigoriev I.V."/>
            <person name="Mortensen U.H."/>
            <person name="Baker S.E."/>
            <person name="Andersen M.R."/>
        </authorList>
    </citation>
    <scope>NUCLEOTIDE SEQUENCE [LARGE SCALE GENOMIC DNA]</scope>
    <source>
        <strain evidence="3 4">ATCC 13157</strain>
    </source>
</reference>
<name>A0A370P9Q5_ASPPH</name>
<dbReference type="AlphaFoldDB" id="A0A370P9Q5"/>
<evidence type="ECO:0000313" key="3">
    <source>
        <dbReference type="EMBL" id="RDK38918.1"/>
    </source>
</evidence>
<accession>A0A370P9Q5</accession>
<feature type="region of interest" description="Disordered" evidence="1">
    <location>
        <begin position="1"/>
        <end position="61"/>
    </location>
</feature>
<evidence type="ECO:0000313" key="4">
    <source>
        <dbReference type="Proteomes" id="UP000254937"/>
    </source>
</evidence>
<evidence type="ECO:0000256" key="2">
    <source>
        <dbReference type="SAM" id="Phobius"/>
    </source>
</evidence>
<sequence>MQHMHLTQKRKQNTNHTKNNNKKRHKERKKQRANQLPPFSSRSQTLSSSQRYHETRRPRHRFRLRDGRSACAVIRDSFKTHYSRERPFRLLYDLSILSSFFLFPLWLPPSAISTRTQGQHLSLYPFNSYLTTLPPSLVIPYLFLDVNMPTYRLTPASLFAGIPDFRHFKVNRMLRYMWVLELLLHFSSSYFFILLLLFAVLHWVDY</sequence>
<keyword evidence="2" id="KW-0472">Membrane</keyword>
<feature type="transmembrane region" description="Helical" evidence="2">
    <location>
        <begin position="176"/>
        <end position="204"/>
    </location>
</feature>
<keyword evidence="2" id="KW-1133">Transmembrane helix</keyword>
<proteinExistence type="predicted"/>
<dbReference type="EMBL" id="KZ851863">
    <property type="protein sequence ID" value="RDK38918.1"/>
    <property type="molecule type" value="Genomic_DNA"/>
</dbReference>
<keyword evidence="4" id="KW-1185">Reference proteome</keyword>
<feature type="transmembrane region" description="Helical" evidence="2">
    <location>
        <begin position="90"/>
        <end position="107"/>
    </location>
</feature>
<protein>
    <submittedName>
        <fullName evidence="3">Uncharacterized protein</fullName>
    </submittedName>
</protein>
<feature type="transmembrane region" description="Helical" evidence="2">
    <location>
        <begin position="127"/>
        <end position="144"/>
    </location>
</feature>
<evidence type="ECO:0000256" key="1">
    <source>
        <dbReference type="SAM" id="MobiDB-lite"/>
    </source>
</evidence>
<feature type="compositionally biased region" description="Basic residues" evidence="1">
    <location>
        <begin position="1"/>
        <end position="32"/>
    </location>
</feature>
<organism evidence="3 4">
    <name type="scientific">Aspergillus phoenicis ATCC 13157</name>
    <dbReference type="NCBI Taxonomy" id="1353007"/>
    <lineage>
        <taxon>Eukaryota</taxon>
        <taxon>Fungi</taxon>
        <taxon>Dikarya</taxon>
        <taxon>Ascomycota</taxon>
        <taxon>Pezizomycotina</taxon>
        <taxon>Eurotiomycetes</taxon>
        <taxon>Eurotiomycetidae</taxon>
        <taxon>Eurotiales</taxon>
        <taxon>Aspergillaceae</taxon>
        <taxon>Aspergillus</taxon>
    </lineage>
</organism>
<keyword evidence="2" id="KW-0812">Transmembrane</keyword>